<dbReference type="PANTHER" id="PTHR48111">
    <property type="entry name" value="REGULATOR OF RPOS"/>
    <property type="match status" value="1"/>
</dbReference>
<keyword evidence="5" id="KW-0804">Transcription</keyword>
<feature type="modified residue" description="4-aspartylphosphate" evidence="6">
    <location>
        <position position="56"/>
    </location>
</feature>
<evidence type="ECO:0000256" key="2">
    <source>
        <dbReference type="ARBA" id="ARBA00023012"/>
    </source>
</evidence>
<dbReference type="InterPro" id="IPR039420">
    <property type="entry name" value="WalR-like"/>
</dbReference>
<dbReference type="InterPro" id="IPR016032">
    <property type="entry name" value="Sig_transdc_resp-reg_C-effctor"/>
</dbReference>
<evidence type="ECO:0000313" key="12">
    <source>
        <dbReference type="Proteomes" id="UP001321580"/>
    </source>
</evidence>
<dbReference type="Gene3D" id="6.10.250.690">
    <property type="match status" value="1"/>
</dbReference>
<evidence type="ECO:0000256" key="1">
    <source>
        <dbReference type="ARBA" id="ARBA00022553"/>
    </source>
</evidence>
<dbReference type="Gene3D" id="1.10.10.10">
    <property type="entry name" value="Winged helix-like DNA-binding domain superfamily/Winged helix DNA-binding domain"/>
    <property type="match status" value="1"/>
</dbReference>
<dbReference type="Gene3D" id="3.40.50.2300">
    <property type="match status" value="1"/>
</dbReference>
<dbReference type="Proteomes" id="UP001321580">
    <property type="component" value="Unassembled WGS sequence"/>
</dbReference>
<dbReference type="Pfam" id="PF00072">
    <property type="entry name" value="Response_reg"/>
    <property type="match status" value="1"/>
</dbReference>
<feature type="domain" description="OmpR/PhoB-type" evidence="10">
    <location>
        <begin position="131"/>
        <end position="228"/>
    </location>
</feature>
<dbReference type="CDD" id="cd00383">
    <property type="entry name" value="trans_reg_C"/>
    <property type="match status" value="1"/>
</dbReference>
<reference evidence="11 12" key="1">
    <citation type="submission" date="2023-05" db="EMBL/GenBank/DDBJ databases">
        <title>Lysobacter sp. strain LF1 Genome sequencing and assembly.</title>
        <authorList>
            <person name="Jung Y."/>
        </authorList>
    </citation>
    <scope>NUCLEOTIDE SEQUENCE [LARGE SCALE GENOMIC DNA]</scope>
    <source>
        <strain evidence="11 12">LF1</strain>
    </source>
</reference>
<dbReference type="PROSITE" id="PS51755">
    <property type="entry name" value="OMPR_PHOB"/>
    <property type="match status" value="1"/>
</dbReference>
<comment type="caution">
    <text evidence="11">The sequence shown here is derived from an EMBL/GenBank/DDBJ whole genome shotgun (WGS) entry which is preliminary data.</text>
</comment>
<dbReference type="SUPFAM" id="SSF46894">
    <property type="entry name" value="C-terminal effector domain of the bipartite response regulators"/>
    <property type="match status" value="1"/>
</dbReference>
<keyword evidence="12" id="KW-1185">Reference proteome</keyword>
<protein>
    <submittedName>
        <fullName evidence="11">Response regulator transcription factor</fullName>
    </submittedName>
</protein>
<sequence length="256" mass="28664">MKNNGGLILIVEDHLAIAEMVGEYLESQGYEVDFARDGTDALRLTHETTYDAIVLDRSLPRLDGLDVCRRLRKDQRSATPILMLTARDTLDDKVTGLEAGADDYLTKPFAIQELEARVRALIRRDRKAMGSGVLRVADLVLDPEAMTVFRAGQELRLSPTGFQLLHILMRESPRVVSRQEIEREIWRGEAPDSDTLRSHLYNLRKTIDRPFGIPLLHTMQTAGYKVADLGPAQTSSARESERPATRTPLPHASAHA</sequence>
<evidence type="ECO:0000259" key="10">
    <source>
        <dbReference type="PROSITE" id="PS51755"/>
    </source>
</evidence>
<dbReference type="PANTHER" id="PTHR48111:SF22">
    <property type="entry name" value="REGULATOR OF RPOS"/>
    <property type="match status" value="1"/>
</dbReference>
<accession>A0ABT6XCJ7</accession>
<evidence type="ECO:0000256" key="8">
    <source>
        <dbReference type="SAM" id="MobiDB-lite"/>
    </source>
</evidence>
<dbReference type="EMBL" id="JASGBI010000001">
    <property type="protein sequence ID" value="MDI9237754.1"/>
    <property type="molecule type" value="Genomic_DNA"/>
</dbReference>
<keyword evidence="3" id="KW-0805">Transcription regulation</keyword>
<dbReference type="SMART" id="SM00448">
    <property type="entry name" value="REC"/>
    <property type="match status" value="1"/>
</dbReference>
<dbReference type="SMART" id="SM00862">
    <property type="entry name" value="Trans_reg_C"/>
    <property type="match status" value="1"/>
</dbReference>
<keyword evidence="1 6" id="KW-0597">Phosphoprotein</keyword>
<dbReference type="CDD" id="cd17574">
    <property type="entry name" value="REC_OmpR"/>
    <property type="match status" value="1"/>
</dbReference>
<gene>
    <name evidence="11" type="ORF">QLQ15_02370</name>
</gene>
<evidence type="ECO:0000256" key="3">
    <source>
        <dbReference type="ARBA" id="ARBA00023015"/>
    </source>
</evidence>
<keyword evidence="4 7" id="KW-0238">DNA-binding</keyword>
<evidence type="ECO:0000256" key="4">
    <source>
        <dbReference type="ARBA" id="ARBA00023125"/>
    </source>
</evidence>
<dbReference type="Pfam" id="PF00486">
    <property type="entry name" value="Trans_reg_C"/>
    <property type="match status" value="1"/>
</dbReference>
<dbReference type="RefSeq" id="WP_283211259.1">
    <property type="nucleotide sequence ID" value="NZ_JASGBI010000001.1"/>
</dbReference>
<proteinExistence type="predicted"/>
<organism evidence="11 12">
    <name type="scientific">Lysobacter stagni</name>
    <dbReference type="NCBI Taxonomy" id="3045172"/>
    <lineage>
        <taxon>Bacteria</taxon>
        <taxon>Pseudomonadati</taxon>
        <taxon>Pseudomonadota</taxon>
        <taxon>Gammaproteobacteria</taxon>
        <taxon>Lysobacterales</taxon>
        <taxon>Lysobacteraceae</taxon>
        <taxon>Lysobacter</taxon>
    </lineage>
</organism>
<evidence type="ECO:0000256" key="7">
    <source>
        <dbReference type="PROSITE-ProRule" id="PRU01091"/>
    </source>
</evidence>
<evidence type="ECO:0000259" key="9">
    <source>
        <dbReference type="PROSITE" id="PS50110"/>
    </source>
</evidence>
<feature type="domain" description="Response regulatory" evidence="9">
    <location>
        <begin position="7"/>
        <end position="122"/>
    </location>
</feature>
<feature type="region of interest" description="Disordered" evidence="8">
    <location>
        <begin position="230"/>
        <end position="256"/>
    </location>
</feature>
<evidence type="ECO:0000313" key="11">
    <source>
        <dbReference type="EMBL" id="MDI9237754.1"/>
    </source>
</evidence>
<feature type="DNA-binding region" description="OmpR/PhoB-type" evidence="7">
    <location>
        <begin position="131"/>
        <end position="228"/>
    </location>
</feature>
<dbReference type="SUPFAM" id="SSF52172">
    <property type="entry name" value="CheY-like"/>
    <property type="match status" value="1"/>
</dbReference>
<evidence type="ECO:0000256" key="5">
    <source>
        <dbReference type="ARBA" id="ARBA00023163"/>
    </source>
</evidence>
<dbReference type="InterPro" id="IPR036388">
    <property type="entry name" value="WH-like_DNA-bd_sf"/>
</dbReference>
<dbReference type="PROSITE" id="PS50110">
    <property type="entry name" value="RESPONSE_REGULATORY"/>
    <property type="match status" value="1"/>
</dbReference>
<dbReference type="InterPro" id="IPR001867">
    <property type="entry name" value="OmpR/PhoB-type_DNA-bd"/>
</dbReference>
<name>A0ABT6XCJ7_9GAMM</name>
<keyword evidence="2" id="KW-0902">Two-component regulatory system</keyword>
<evidence type="ECO:0000256" key="6">
    <source>
        <dbReference type="PROSITE-ProRule" id="PRU00169"/>
    </source>
</evidence>
<dbReference type="InterPro" id="IPR001789">
    <property type="entry name" value="Sig_transdc_resp-reg_receiver"/>
</dbReference>
<dbReference type="InterPro" id="IPR011006">
    <property type="entry name" value="CheY-like_superfamily"/>
</dbReference>